<keyword evidence="4" id="KW-1185">Reference proteome</keyword>
<proteinExistence type="predicted"/>
<evidence type="ECO:0000313" key="4">
    <source>
        <dbReference type="Proteomes" id="UP000426246"/>
    </source>
</evidence>
<evidence type="ECO:0000259" key="2">
    <source>
        <dbReference type="Pfam" id="PF01551"/>
    </source>
</evidence>
<dbReference type="SUPFAM" id="SSF51261">
    <property type="entry name" value="Duplicated hybrid motif"/>
    <property type="match status" value="1"/>
</dbReference>
<dbReference type="RefSeq" id="WP_155698960.1">
    <property type="nucleotide sequence ID" value="NZ_CP034235.1"/>
</dbReference>
<dbReference type="InterPro" id="IPR016047">
    <property type="entry name" value="M23ase_b-sheet_dom"/>
</dbReference>
<dbReference type="KEGG" id="ppsc:EHS13_03105"/>
<dbReference type="GO" id="GO:0004222">
    <property type="term" value="F:metalloendopeptidase activity"/>
    <property type="evidence" value="ECO:0007669"/>
    <property type="project" value="TreeGrafter"/>
</dbReference>
<evidence type="ECO:0000313" key="3">
    <source>
        <dbReference type="EMBL" id="QGQ93964.1"/>
    </source>
</evidence>
<name>A0A6B8RE18_9BACL</name>
<keyword evidence="1" id="KW-0175">Coiled coil</keyword>
<accession>A0A6B8RE18</accession>
<evidence type="ECO:0000256" key="1">
    <source>
        <dbReference type="SAM" id="Coils"/>
    </source>
</evidence>
<dbReference type="EMBL" id="CP034235">
    <property type="protein sequence ID" value="QGQ93964.1"/>
    <property type="molecule type" value="Genomic_DNA"/>
</dbReference>
<feature type="domain" description="M23ase beta-sheet core" evidence="2">
    <location>
        <begin position="26"/>
        <end position="121"/>
    </location>
</feature>
<dbReference type="Gene3D" id="2.70.70.10">
    <property type="entry name" value="Glucose Permease (Domain IIA)"/>
    <property type="match status" value="1"/>
</dbReference>
<reference evidence="4" key="1">
    <citation type="submission" date="2018-11" db="EMBL/GenBank/DDBJ databases">
        <title>Complete genome sequence of Paenibacillus sp. ML311-T8.</title>
        <authorList>
            <person name="Nam Y.-D."/>
            <person name="Kang J."/>
            <person name="Chung W.-H."/>
            <person name="Park Y.S."/>
        </authorList>
    </citation>
    <scope>NUCLEOTIDE SEQUENCE [LARGE SCALE GENOMIC DNA]</scope>
    <source>
        <strain evidence="4">ML311-T8</strain>
    </source>
</reference>
<sequence length="191" mass="20793">MKPFEAYRITSPYGPRPDPFTGKPTFHTGIDLVKADKAPILAFMSGEVVHAKEGVTGSGFGGFGNVVALKDLNGAIQFYAHLSSISVKLNQNVVAGQQIGLQGNTGHSAGSHLHFEVRLKNSSGFGFGSNTEPTAYIQKYRKEEAEMSKDDANKIIDQLKILWGAEVNQNKKNEIHRLANVLRIASDQPIQ</sequence>
<dbReference type="InterPro" id="IPR050570">
    <property type="entry name" value="Cell_wall_metabolism_enzyme"/>
</dbReference>
<dbReference type="InterPro" id="IPR011055">
    <property type="entry name" value="Dup_hybrid_motif"/>
</dbReference>
<feature type="coiled-coil region" evidence="1">
    <location>
        <begin position="142"/>
        <end position="188"/>
    </location>
</feature>
<dbReference type="Proteomes" id="UP000426246">
    <property type="component" value="Chromosome"/>
</dbReference>
<dbReference type="PANTHER" id="PTHR21666:SF270">
    <property type="entry name" value="MUREIN HYDROLASE ACTIVATOR ENVC"/>
    <property type="match status" value="1"/>
</dbReference>
<dbReference type="AlphaFoldDB" id="A0A6B8RE18"/>
<dbReference type="Pfam" id="PF01551">
    <property type="entry name" value="Peptidase_M23"/>
    <property type="match status" value="1"/>
</dbReference>
<dbReference type="OrthoDB" id="9805799at2"/>
<organism evidence="3 4">
    <name type="scientific">Paenibacillus psychroresistens</name>
    <dbReference type="NCBI Taxonomy" id="1778678"/>
    <lineage>
        <taxon>Bacteria</taxon>
        <taxon>Bacillati</taxon>
        <taxon>Bacillota</taxon>
        <taxon>Bacilli</taxon>
        <taxon>Bacillales</taxon>
        <taxon>Paenibacillaceae</taxon>
        <taxon>Paenibacillus</taxon>
    </lineage>
</organism>
<protein>
    <submittedName>
        <fullName evidence="3">M23 family metallopeptidase</fullName>
    </submittedName>
</protein>
<gene>
    <name evidence="3" type="ORF">EHS13_03105</name>
</gene>
<dbReference type="PANTHER" id="PTHR21666">
    <property type="entry name" value="PEPTIDASE-RELATED"/>
    <property type="match status" value="1"/>
</dbReference>
<dbReference type="CDD" id="cd12797">
    <property type="entry name" value="M23_peptidase"/>
    <property type="match status" value="1"/>
</dbReference>